<evidence type="ECO:0000313" key="2">
    <source>
        <dbReference type="Proteomes" id="UP000238312"/>
    </source>
</evidence>
<protein>
    <submittedName>
        <fullName evidence="1">Uncharacterized protein</fullName>
    </submittedName>
</protein>
<sequence length="73" mass="7830">MMAGARVGPVEDQIVAVADAATEGAQDVRRAYPAAKLARLMALKDVYASHNVFHLNHNIRLSTSWESPGRGLG</sequence>
<accession>A0A2T0LXT3</accession>
<proteinExistence type="predicted"/>
<gene>
    <name evidence="1" type="ORF">B0I32_13928</name>
</gene>
<reference evidence="1 2" key="1">
    <citation type="submission" date="2018-03" db="EMBL/GenBank/DDBJ databases">
        <title>Genomic Encyclopedia of Type Strains, Phase III (KMG-III): the genomes of soil and plant-associated and newly described type strains.</title>
        <authorList>
            <person name="Whitman W."/>
        </authorList>
    </citation>
    <scope>NUCLEOTIDE SEQUENCE [LARGE SCALE GENOMIC DNA]</scope>
    <source>
        <strain evidence="1 2">CGMCC 4.7104</strain>
    </source>
</reference>
<evidence type="ECO:0000313" key="1">
    <source>
        <dbReference type="EMBL" id="PRX48935.1"/>
    </source>
</evidence>
<comment type="caution">
    <text evidence="1">The sequence shown here is derived from an EMBL/GenBank/DDBJ whole genome shotgun (WGS) entry which is preliminary data.</text>
</comment>
<keyword evidence="2" id="KW-1185">Reference proteome</keyword>
<dbReference type="AlphaFoldDB" id="A0A2T0LXT3"/>
<name>A0A2T0LXT3_9ACTN</name>
<dbReference type="Proteomes" id="UP000238312">
    <property type="component" value="Unassembled WGS sequence"/>
</dbReference>
<organism evidence="1 2">
    <name type="scientific">Nonomuraea fuscirosea</name>
    <dbReference type="NCBI Taxonomy" id="1291556"/>
    <lineage>
        <taxon>Bacteria</taxon>
        <taxon>Bacillati</taxon>
        <taxon>Actinomycetota</taxon>
        <taxon>Actinomycetes</taxon>
        <taxon>Streptosporangiales</taxon>
        <taxon>Streptosporangiaceae</taxon>
        <taxon>Nonomuraea</taxon>
    </lineage>
</organism>
<dbReference type="EMBL" id="PVNG01000039">
    <property type="protein sequence ID" value="PRX48935.1"/>
    <property type="molecule type" value="Genomic_DNA"/>
</dbReference>